<proteinExistence type="predicted"/>
<evidence type="ECO:0000313" key="3">
    <source>
        <dbReference type="Proteomes" id="UP000244855"/>
    </source>
</evidence>
<gene>
    <name evidence="2" type="ORF">DM02DRAFT_398683</name>
</gene>
<keyword evidence="1" id="KW-1133">Transmembrane helix</keyword>
<dbReference type="EMBL" id="KZ805376">
    <property type="protein sequence ID" value="PVI00257.1"/>
    <property type="molecule type" value="Genomic_DNA"/>
</dbReference>
<keyword evidence="1" id="KW-0472">Membrane</keyword>
<dbReference type="AlphaFoldDB" id="A0A2V1DQ06"/>
<keyword evidence="3" id="KW-1185">Reference proteome</keyword>
<accession>A0A2V1DQ06</accession>
<protein>
    <submittedName>
        <fullName evidence="2">Uncharacterized protein</fullName>
    </submittedName>
</protein>
<dbReference type="Proteomes" id="UP000244855">
    <property type="component" value="Unassembled WGS sequence"/>
</dbReference>
<evidence type="ECO:0000313" key="2">
    <source>
        <dbReference type="EMBL" id="PVI00257.1"/>
    </source>
</evidence>
<name>A0A2V1DQ06_9PLEO</name>
<reference evidence="2 3" key="1">
    <citation type="journal article" date="2018" name="Sci. Rep.">
        <title>Comparative genomics provides insights into the lifestyle and reveals functional heterogeneity of dark septate endophytic fungi.</title>
        <authorList>
            <person name="Knapp D.G."/>
            <person name="Nemeth J.B."/>
            <person name="Barry K."/>
            <person name="Hainaut M."/>
            <person name="Henrissat B."/>
            <person name="Johnson J."/>
            <person name="Kuo A."/>
            <person name="Lim J.H.P."/>
            <person name="Lipzen A."/>
            <person name="Nolan M."/>
            <person name="Ohm R.A."/>
            <person name="Tamas L."/>
            <person name="Grigoriev I.V."/>
            <person name="Spatafora J.W."/>
            <person name="Nagy L.G."/>
            <person name="Kovacs G.M."/>
        </authorList>
    </citation>
    <scope>NUCLEOTIDE SEQUENCE [LARGE SCALE GENOMIC DNA]</scope>
    <source>
        <strain evidence="2 3">DSE2036</strain>
    </source>
</reference>
<organism evidence="2 3">
    <name type="scientific">Periconia macrospinosa</name>
    <dbReference type="NCBI Taxonomy" id="97972"/>
    <lineage>
        <taxon>Eukaryota</taxon>
        <taxon>Fungi</taxon>
        <taxon>Dikarya</taxon>
        <taxon>Ascomycota</taxon>
        <taxon>Pezizomycotina</taxon>
        <taxon>Dothideomycetes</taxon>
        <taxon>Pleosporomycetidae</taxon>
        <taxon>Pleosporales</taxon>
        <taxon>Massarineae</taxon>
        <taxon>Periconiaceae</taxon>
        <taxon>Periconia</taxon>
    </lineage>
</organism>
<feature type="transmembrane region" description="Helical" evidence="1">
    <location>
        <begin position="36"/>
        <end position="56"/>
    </location>
</feature>
<evidence type="ECO:0000256" key="1">
    <source>
        <dbReference type="SAM" id="Phobius"/>
    </source>
</evidence>
<keyword evidence="1" id="KW-0812">Transmembrane</keyword>
<sequence>MEILHHLLVHARLSAYSAQAARHKTQAIRLVRDHPFLGPLVFFFFFIYLLASPAFVPPI</sequence>